<dbReference type="Proteomes" id="UP000730482">
    <property type="component" value="Unassembled WGS sequence"/>
</dbReference>
<dbReference type="InterPro" id="IPR013495">
    <property type="entry name" value="CHP02679"/>
</dbReference>
<sequence length="414" mass="44904">MSGLEAFRGPEYQRLFAAVRRSLERTGSDLTGQVSVGSLDEAERKALIGLTGQYRPAGVARITVSLSRLDEVVHAATGLPLPEAVAAIVGKPLRHKPDERARDETARAAARSLAEASPLYPACSWFQQWLDALAPAITKMVNQGTTARLAAAVRVLEAIEQRPEQNLPLLLPALAEQATGDTKALGRGKPTATLVLRALALRTGTPMPTRAEGTRELWDRCGVVVDDLASRVLVLNLPATGDGLGEWLSGAARYGTPFQITLHQLTVHPMRVAGADVFVCENPAVLRQAAAELGPDAPPMLCTEGRPSAAFHRMAHQLTDAGARLRYHGDYDWDGIDIANQIITRHHAEPWHMTEDQYRKHADVTDDAIRLRGNPKRTPWAPGLADAMAELGVAVYEEAVAARLIEALRRADRK</sequence>
<feature type="domain" description="Conserved hypothetical protein CHP02679 N terminus" evidence="2">
    <location>
        <begin position="30"/>
        <end position="239"/>
    </location>
</feature>
<dbReference type="Pfam" id="PF09664">
    <property type="entry name" value="DUF2399"/>
    <property type="match status" value="1"/>
</dbReference>
<evidence type="ECO:0000313" key="3">
    <source>
        <dbReference type="EMBL" id="MBS2549006.1"/>
    </source>
</evidence>
<evidence type="ECO:0000259" key="2">
    <source>
        <dbReference type="Pfam" id="PF11796"/>
    </source>
</evidence>
<reference evidence="3 4" key="1">
    <citation type="submission" date="2020-02" db="EMBL/GenBank/DDBJ databases">
        <title>Acidophilic actinobacteria isolated from forest soil.</title>
        <authorList>
            <person name="Golinska P."/>
        </authorList>
    </citation>
    <scope>NUCLEOTIDE SEQUENCE [LARGE SCALE GENOMIC DNA]</scope>
    <source>
        <strain evidence="3 4">NL8</strain>
    </source>
</reference>
<organism evidence="3 4">
    <name type="scientific">Catenulispora pinistramenti</name>
    <dbReference type="NCBI Taxonomy" id="2705254"/>
    <lineage>
        <taxon>Bacteria</taxon>
        <taxon>Bacillati</taxon>
        <taxon>Actinomycetota</taxon>
        <taxon>Actinomycetes</taxon>
        <taxon>Catenulisporales</taxon>
        <taxon>Catenulisporaceae</taxon>
        <taxon>Catenulispora</taxon>
    </lineage>
</organism>
<dbReference type="EMBL" id="JAAFYZ010000061">
    <property type="protein sequence ID" value="MBS2549006.1"/>
    <property type="molecule type" value="Genomic_DNA"/>
</dbReference>
<evidence type="ECO:0000259" key="1">
    <source>
        <dbReference type="Pfam" id="PF09664"/>
    </source>
</evidence>
<proteinExistence type="predicted"/>
<accession>A0ABS5KSI9</accession>
<dbReference type="InterPro" id="IPR024466">
    <property type="entry name" value="CHP02679_N"/>
</dbReference>
<keyword evidence="4" id="KW-1185">Reference proteome</keyword>
<evidence type="ECO:0000313" key="4">
    <source>
        <dbReference type="Proteomes" id="UP000730482"/>
    </source>
</evidence>
<dbReference type="RefSeq" id="WP_212010582.1">
    <property type="nucleotide sequence ID" value="NZ_JAAFYZ010000061.1"/>
</dbReference>
<feature type="domain" description="DUF2399" evidence="1">
    <location>
        <begin position="260"/>
        <end position="408"/>
    </location>
</feature>
<gene>
    <name evidence="3" type="ORF">KGQ19_19250</name>
</gene>
<protein>
    <submittedName>
        <fullName evidence="3">TIGR02679 family protein</fullName>
    </submittedName>
</protein>
<name>A0ABS5KSI9_9ACTN</name>
<dbReference type="Pfam" id="PF11796">
    <property type="entry name" value="DUF3323"/>
    <property type="match status" value="1"/>
</dbReference>
<comment type="caution">
    <text evidence="3">The sequence shown here is derived from an EMBL/GenBank/DDBJ whole genome shotgun (WGS) entry which is preliminary data.</text>
</comment>
<dbReference type="InterPro" id="IPR024465">
    <property type="entry name" value="DUF2399"/>
</dbReference>
<dbReference type="NCBIfam" id="TIGR02679">
    <property type="entry name" value="TIGR02679 family protein"/>
    <property type="match status" value="1"/>
</dbReference>